<dbReference type="GO" id="GO:0010181">
    <property type="term" value="F:FMN binding"/>
    <property type="evidence" value="ECO:0007669"/>
    <property type="project" value="InterPro"/>
</dbReference>
<dbReference type="Pfam" id="PF00258">
    <property type="entry name" value="Flavodoxin_1"/>
    <property type="match status" value="1"/>
</dbReference>
<sequence>MHKKGLPSDYLATVEFVLLGLGDSNYSTYQGSPRKLQKQFLALGAKEVMPRGEADDQIGFVYFKALMQILIKVLP</sequence>
<reference evidence="3" key="1">
    <citation type="submission" date="2022-11" db="UniProtKB">
        <authorList>
            <consortium name="WormBaseParasite"/>
        </authorList>
    </citation>
    <scope>IDENTIFICATION</scope>
</reference>
<accession>A0A914YME4</accession>
<keyword evidence="2" id="KW-1185">Reference proteome</keyword>
<dbReference type="SUPFAM" id="SSF52218">
    <property type="entry name" value="Flavoproteins"/>
    <property type="match status" value="1"/>
</dbReference>
<proteinExistence type="predicted"/>
<name>A0A914YME4_9BILA</name>
<organism evidence="2 3">
    <name type="scientific">Panagrolaimus superbus</name>
    <dbReference type="NCBI Taxonomy" id="310955"/>
    <lineage>
        <taxon>Eukaryota</taxon>
        <taxon>Metazoa</taxon>
        <taxon>Ecdysozoa</taxon>
        <taxon>Nematoda</taxon>
        <taxon>Chromadorea</taxon>
        <taxon>Rhabditida</taxon>
        <taxon>Tylenchina</taxon>
        <taxon>Panagrolaimomorpha</taxon>
        <taxon>Panagrolaimoidea</taxon>
        <taxon>Panagrolaimidae</taxon>
        <taxon>Panagrolaimus</taxon>
    </lineage>
</organism>
<dbReference type="Proteomes" id="UP000887577">
    <property type="component" value="Unplaced"/>
</dbReference>
<evidence type="ECO:0000259" key="1">
    <source>
        <dbReference type="Pfam" id="PF00258"/>
    </source>
</evidence>
<dbReference type="AlphaFoldDB" id="A0A914YME4"/>
<feature type="domain" description="Flavodoxin-like" evidence="1">
    <location>
        <begin position="8"/>
        <end position="57"/>
    </location>
</feature>
<dbReference type="WBParaSite" id="PSU_v2.g21508.t1">
    <property type="protein sequence ID" value="PSU_v2.g21508.t1"/>
    <property type="gene ID" value="PSU_v2.g21508"/>
</dbReference>
<dbReference type="Gene3D" id="3.40.50.360">
    <property type="match status" value="1"/>
</dbReference>
<protein>
    <submittedName>
        <fullName evidence="3">Flavodoxin-like domain-containing protein</fullName>
    </submittedName>
</protein>
<evidence type="ECO:0000313" key="2">
    <source>
        <dbReference type="Proteomes" id="UP000887577"/>
    </source>
</evidence>
<dbReference type="InterPro" id="IPR008254">
    <property type="entry name" value="Flavodoxin/NO_synth"/>
</dbReference>
<evidence type="ECO:0000313" key="3">
    <source>
        <dbReference type="WBParaSite" id="PSU_v2.g21508.t1"/>
    </source>
</evidence>
<dbReference type="InterPro" id="IPR029039">
    <property type="entry name" value="Flavoprotein-like_sf"/>
</dbReference>